<dbReference type="AlphaFoldDB" id="M0LBM6"/>
<gene>
    <name evidence="4" type="ORF">C444_08610</name>
</gene>
<dbReference type="OrthoDB" id="336665at2157"/>
<comment type="caution">
    <text evidence="4">The sequence shown here is derived from an EMBL/GenBank/DDBJ whole genome shotgun (WGS) entry which is preliminary data.</text>
</comment>
<dbReference type="PATRIC" id="fig|1227453.3.peg.1692"/>
<dbReference type="Pfam" id="PF26443">
    <property type="entry name" value="DUF8122"/>
    <property type="match status" value="1"/>
</dbReference>
<dbReference type="Pfam" id="PF26442">
    <property type="entry name" value="Halo_toxin"/>
    <property type="match status" value="1"/>
</dbReference>
<dbReference type="Proteomes" id="UP000011524">
    <property type="component" value="Unassembled WGS sequence"/>
</dbReference>
<keyword evidence="5" id="KW-1185">Reference proteome</keyword>
<feature type="domain" description="RelE toxin-related" evidence="2">
    <location>
        <begin position="23"/>
        <end position="85"/>
    </location>
</feature>
<evidence type="ECO:0000313" key="5">
    <source>
        <dbReference type="Proteomes" id="UP000011524"/>
    </source>
</evidence>
<organism evidence="4 5">
    <name type="scientific">Haloarcula japonica (strain ATCC 49778 / DSM 6131 / JCM 7785 / NBRC 101032 / NCIMB 13157 / TR-1)</name>
    <dbReference type="NCBI Taxonomy" id="1227453"/>
    <lineage>
        <taxon>Archaea</taxon>
        <taxon>Methanobacteriati</taxon>
        <taxon>Methanobacteriota</taxon>
        <taxon>Stenosarchaea group</taxon>
        <taxon>Halobacteria</taxon>
        <taxon>Halobacteriales</taxon>
        <taxon>Haloarculaceae</taxon>
        <taxon>Haloarcula</taxon>
    </lineage>
</organism>
<evidence type="ECO:0000259" key="3">
    <source>
        <dbReference type="Pfam" id="PF26443"/>
    </source>
</evidence>
<evidence type="ECO:0000256" key="1">
    <source>
        <dbReference type="SAM" id="MobiDB-lite"/>
    </source>
</evidence>
<reference evidence="4 5" key="1">
    <citation type="journal article" date="2014" name="PLoS Genet.">
        <title>Phylogenetically driven sequencing of extremely halophilic archaea reveals strategies for static and dynamic osmo-response.</title>
        <authorList>
            <person name="Becker E.A."/>
            <person name="Seitzer P.M."/>
            <person name="Tritt A."/>
            <person name="Larsen D."/>
            <person name="Krusor M."/>
            <person name="Yao A.I."/>
            <person name="Wu D."/>
            <person name="Madern D."/>
            <person name="Eisen J.A."/>
            <person name="Darling A.E."/>
            <person name="Facciotti M.T."/>
        </authorList>
    </citation>
    <scope>NUCLEOTIDE SEQUENCE [LARGE SCALE GENOMIC DNA]</scope>
    <source>
        <strain evidence="5">ATCC 49778 / DSM 6131 / JCM 7785 / NBRC 101032 / NCIMB 13157 / TR-1</strain>
    </source>
</reference>
<accession>M0LBM6</accession>
<sequence length="138" mass="14640">MFATTTKLSGGKKHSQNIGPVPITDHAHERWAERAATAGTDIETAWHQSIPVGAPERDADMARLYAPCDVLFVVRGGAVTTVCPANYGSLNTDGLGACTACGNLDSLQYGDTACRWCNTQPQEITLDSGLTVTATEEE</sequence>
<proteinExistence type="predicted"/>
<protein>
    <submittedName>
        <fullName evidence="4">Uncharacterized protein</fullName>
    </submittedName>
</protein>
<dbReference type="EMBL" id="AOLY01000027">
    <property type="protein sequence ID" value="EMA30967.1"/>
    <property type="molecule type" value="Genomic_DNA"/>
</dbReference>
<dbReference type="RefSeq" id="WP_004592284.1">
    <property type="nucleotide sequence ID" value="NZ_AOLY01000027.1"/>
</dbReference>
<name>M0LBM6_HALJT</name>
<feature type="domain" description="DUF8122" evidence="3">
    <location>
        <begin position="93"/>
        <end position="118"/>
    </location>
</feature>
<evidence type="ECO:0000259" key="2">
    <source>
        <dbReference type="Pfam" id="PF26442"/>
    </source>
</evidence>
<dbReference type="InterPro" id="IPR058996">
    <property type="entry name" value="Toxin-rel_dom"/>
</dbReference>
<dbReference type="InterPro" id="IPR058435">
    <property type="entry name" value="DUF8122"/>
</dbReference>
<evidence type="ECO:0000313" key="4">
    <source>
        <dbReference type="EMBL" id="EMA30967.1"/>
    </source>
</evidence>
<feature type="region of interest" description="Disordered" evidence="1">
    <location>
        <begin position="1"/>
        <end position="22"/>
    </location>
</feature>